<feature type="compositionally biased region" description="Basic residues" evidence="1">
    <location>
        <begin position="14"/>
        <end position="29"/>
    </location>
</feature>
<gene>
    <name evidence="2" type="ORF">EEDITHA_LOCUS15942</name>
</gene>
<sequence length="349" mass="40565">MDATSSSDQNIERKRNKSNYRVEQKKRRLHGDEYRTSKNVTVAKKKLKEVCTYLLGLIQITPVGRRRHGTYVDPSESRRQTSVAYTLPDGTGKHIQVCRKAFQAVFAITQKKVQTLLEKKKGGENIYKDNRGSRNKPRKFTPDVENLVIEHIKSFLYQESHYSRHDTHKFYLSPDLNINRLFMAFKAKYYDSLLNYRYYYLIFKNKFPNLKFGRPRNDTCSRCDLLHAKIKSSQGEDKRKYTVEQELHHRKSASAQNAMKADSIESQSPASNKLTMAMDMQQVIFIPTLTHSQMFYRSQLSCFNFCVHIADNQQAYMCLWNESYAGRGGNEVGSSILKVLNMMSSKTKV</sequence>
<dbReference type="AlphaFoldDB" id="A0AAU9UQ74"/>
<evidence type="ECO:0000256" key="1">
    <source>
        <dbReference type="SAM" id="MobiDB-lite"/>
    </source>
</evidence>
<comment type="caution">
    <text evidence="2">The sequence shown here is derived from an EMBL/GenBank/DDBJ whole genome shotgun (WGS) entry which is preliminary data.</text>
</comment>
<dbReference type="EMBL" id="CAKOGL010000023">
    <property type="protein sequence ID" value="CAH2101156.1"/>
    <property type="molecule type" value="Genomic_DNA"/>
</dbReference>
<accession>A0AAU9UQ74</accession>
<name>A0AAU9UQ74_EUPED</name>
<dbReference type="PANTHER" id="PTHR10773:SF19">
    <property type="match status" value="1"/>
</dbReference>
<organism evidence="2 3">
    <name type="scientific">Euphydryas editha</name>
    <name type="common">Edith's checkerspot</name>
    <dbReference type="NCBI Taxonomy" id="104508"/>
    <lineage>
        <taxon>Eukaryota</taxon>
        <taxon>Metazoa</taxon>
        <taxon>Ecdysozoa</taxon>
        <taxon>Arthropoda</taxon>
        <taxon>Hexapoda</taxon>
        <taxon>Insecta</taxon>
        <taxon>Pterygota</taxon>
        <taxon>Neoptera</taxon>
        <taxon>Endopterygota</taxon>
        <taxon>Lepidoptera</taxon>
        <taxon>Glossata</taxon>
        <taxon>Ditrysia</taxon>
        <taxon>Papilionoidea</taxon>
        <taxon>Nymphalidae</taxon>
        <taxon>Nymphalinae</taxon>
        <taxon>Euphydryas</taxon>
    </lineage>
</organism>
<protein>
    <submittedName>
        <fullName evidence="2">Uncharacterized protein</fullName>
    </submittedName>
</protein>
<keyword evidence="3" id="KW-1185">Reference proteome</keyword>
<dbReference type="PANTHER" id="PTHR10773">
    <property type="entry name" value="DNA-DIRECTED RNA POLYMERASES I, II, AND III SUBUNIT RPABC2"/>
    <property type="match status" value="1"/>
</dbReference>
<evidence type="ECO:0000313" key="2">
    <source>
        <dbReference type="EMBL" id="CAH2101156.1"/>
    </source>
</evidence>
<dbReference type="Proteomes" id="UP001153954">
    <property type="component" value="Unassembled WGS sequence"/>
</dbReference>
<evidence type="ECO:0000313" key="3">
    <source>
        <dbReference type="Proteomes" id="UP001153954"/>
    </source>
</evidence>
<proteinExistence type="predicted"/>
<feature type="region of interest" description="Disordered" evidence="1">
    <location>
        <begin position="1"/>
        <end position="32"/>
    </location>
</feature>
<reference evidence="2" key="1">
    <citation type="submission" date="2022-03" db="EMBL/GenBank/DDBJ databases">
        <authorList>
            <person name="Tunstrom K."/>
        </authorList>
    </citation>
    <scope>NUCLEOTIDE SEQUENCE</scope>
</reference>